<evidence type="ECO:0000256" key="2">
    <source>
        <dbReference type="ARBA" id="ARBA00022692"/>
    </source>
</evidence>
<evidence type="ECO:0000256" key="6">
    <source>
        <dbReference type="SAM" id="Phobius"/>
    </source>
</evidence>
<feature type="transmembrane region" description="Helical" evidence="6">
    <location>
        <begin position="12"/>
        <end position="37"/>
    </location>
</feature>
<feature type="transmembrane region" description="Helical" evidence="6">
    <location>
        <begin position="44"/>
        <end position="63"/>
    </location>
</feature>
<dbReference type="SUPFAM" id="SSF81452">
    <property type="entry name" value="Cytochrome c oxidase subunit III-like"/>
    <property type="match status" value="1"/>
</dbReference>
<keyword evidence="4 6" id="KW-0472">Membrane</keyword>
<dbReference type="EMBL" id="JACPUR010000019">
    <property type="protein sequence ID" value="MBI3127895.1"/>
    <property type="molecule type" value="Genomic_DNA"/>
</dbReference>
<evidence type="ECO:0000313" key="9">
    <source>
        <dbReference type="Proteomes" id="UP000782312"/>
    </source>
</evidence>
<evidence type="ECO:0000256" key="5">
    <source>
        <dbReference type="RuleBase" id="RU003376"/>
    </source>
</evidence>
<protein>
    <submittedName>
        <fullName evidence="8">Cytochrome oxidase subunit III</fullName>
    </submittedName>
</protein>
<comment type="caution">
    <text evidence="8">The sequence shown here is derived from an EMBL/GenBank/DDBJ whole genome shotgun (WGS) entry which is preliminary data.</text>
</comment>
<proteinExistence type="inferred from homology"/>
<evidence type="ECO:0000313" key="8">
    <source>
        <dbReference type="EMBL" id="MBI3127895.1"/>
    </source>
</evidence>
<evidence type="ECO:0000256" key="4">
    <source>
        <dbReference type="ARBA" id="ARBA00023136"/>
    </source>
</evidence>
<dbReference type="PROSITE" id="PS50253">
    <property type="entry name" value="COX3"/>
    <property type="match status" value="1"/>
</dbReference>
<dbReference type="GO" id="GO:0005886">
    <property type="term" value="C:plasma membrane"/>
    <property type="evidence" value="ECO:0007669"/>
    <property type="project" value="UniProtKB-SubCell"/>
</dbReference>
<feature type="non-terminal residue" evidence="8">
    <location>
        <position position="1"/>
    </location>
</feature>
<sequence length="64" mass="7053">FGLTASSGVYGSTFYTIIGTHAFHVFCGVVWLLAVLVRAAVCCGMYWHLVVGLWPVLFILVYLI</sequence>
<dbReference type="Proteomes" id="UP000782312">
    <property type="component" value="Unassembled WGS sequence"/>
</dbReference>
<keyword evidence="2 5" id="KW-0812">Transmembrane</keyword>
<evidence type="ECO:0000259" key="7">
    <source>
        <dbReference type="PROSITE" id="PS50253"/>
    </source>
</evidence>
<name>A0A932I0X8_UNCTE</name>
<evidence type="ECO:0000256" key="3">
    <source>
        <dbReference type="ARBA" id="ARBA00022989"/>
    </source>
</evidence>
<comment type="subcellular location">
    <subcellularLocation>
        <location evidence="5">Cell membrane</location>
        <topology evidence="5">Multi-pass membrane protein</topology>
    </subcellularLocation>
    <subcellularLocation>
        <location evidence="1">Membrane</location>
        <topology evidence="1">Multi-pass membrane protein</topology>
    </subcellularLocation>
</comment>
<accession>A0A932I0X8</accession>
<dbReference type="Gene3D" id="1.20.120.80">
    <property type="entry name" value="Cytochrome c oxidase, subunit III, four-helix bundle"/>
    <property type="match status" value="1"/>
</dbReference>
<reference evidence="8" key="1">
    <citation type="submission" date="2020-07" db="EMBL/GenBank/DDBJ databases">
        <title>Huge and variable diversity of episymbiotic CPR bacteria and DPANN archaea in groundwater ecosystems.</title>
        <authorList>
            <person name="He C.Y."/>
            <person name="Keren R."/>
            <person name="Whittaker M."/>
            <person name="Farag I.F."/>
            <person name="Doudna J."/>
            <person name="Cate J.H.D."/>
            <person name="Banfield J.F."/>
        </authorList>
    </citation>
    <scope>NUCLEOTIDE SEQUENCE</scope>
    <source>
        <strain evidence="8">NC_groundwater_763_Ag_S-0.2um_68_21</strain>
    </source>
</reference>
<keyword evidence="3 6" id="KW-1133">Transmembrane helix</keyword>
<dbReference type="InterPro" id="IPR035973">
    <property type="entry name" value="Cyt_c_oxidase_su3-like_sf"/>
</dbReference>
<dbReference type="GO" id="GO:0004129">
    <property type="term" value="F:cytochrome-c oxidase activity"/>
    <property type="evidence" value="ECO:0007669"/>
    <property type="project" value="InterPro"/>
</dbReference>
<feature type="domain" description="Heme-copper oxidase subunit III family profile" evidence="7">
    <location>
        <begin position="1"/>
        <end position="64"/>
    </location>
</feature>
<dbReference type="AlphaFoldDB" id="A0A932I0X8"/>
<gene>
    <name evidence="8" type="ORF">HYZ11_09850</name>
</gene>
<organism evidence="8 9">
    <name type="scientific">Tectimicrobiota bacterium</name>
    <dbReference type="NCBI Taxonomy" id="2528274"/>
    <lineage>
        <taxon>Bacteria</taxon>
        <taxon>Pseudomonadati</taxon>
        <taxon>Nitrospinota/Tectimicrobiota group</taxon>
        <taxon>Candidatus Tectimicrobiota</taxon>
    </lineage>
</organism>
<evidence type="ECO:0000256" key="1">
    <source>
        <dbReference type="ARBA" id="ARBA00004141"/>
    </source>
</evidence>
<dbReference type="InterPro" id="IPR000298">
    <property type="entry name" value="Cyt_c_oxidase-like_su3"/>
</dbReference>
<dbReference type="InterPro" id="IPR013833">
    <property type="entry name" value="Cyt_c_oxidase_su3_a-hlx"/>
</dbReference>
<comment type="similarity">
    <text evidence="5">Belongs to the cytochrome c oxidase subunit 3 family.</text>
</comment>
<dbReference type="GO" id="GO:0022904">
    <property type="term" value="P:respiratory electron transport chain"/>
    <property type="evidence" value="ECO:0007669"/>
    <property type="project" value="InterPro"/>
</dbReference>